<dbReference type="OMA" id="CDIRGVF"/>
<dbReference type="AlphaFoldDB" id="A0A087TLE8"/>
<dbReference type="OrthoDB" id="3509362at2759"/>
<dbReference type="Proteomes" id="UP000054359">
    <property type="component" value="Unassembled WGS sequence"/>
</dbReference>
<evidence type="ECO:0000259" key="1">
    <source>
        <dbReference type="SMART" id="SM00829"/>
    </source>
</evidence>
<dbReference type="InterPro" id="IPR036291">
    <property type="entry name" value="NAD(P)-bd_dom_sf"/>
</dbReference>
<accession>A0A087TLE8</accession>
<dbReference type="InterPro" id="IPR013149">
    <property type="entry name" value="ADH-like_C"/>
</dbReference>
<sequence>MCSIISNMIIVSKTFRTCSSSTFLRCARSFSLVSNIHCRILKRLNASFDTCKSIVNGKMSGDFVHKGLSHYKAAILKEYGEDLELVELSRPSKLKESQILIKVHHCAVNVADTLICSGKYDQKPNLPFVPGYEFSGEVLQVGSNVKNFYVGDKVIGLNKDNFSAMAEECVSEARDLWKIPQDVAFDSAAALVDSYATVLIAARRANLCEEDEVLVTAAAGGLGLAAVDLAANLFKAKVIGACDTEEKASILREKGAFSTINYTKKEIAKSVMKETNNRGVKIVFDAVGGDVFEDCLQSIAAEGCIVVLGFSSRKIPQILTSQLLPKSCALIGVSLTHYQKMINETYRSTVQEIIDMYLEDFIDPHIAEHFKLKDVNDAIKHVEERKSAGKVILDIV</sequence>
<dbReference type="Gene3D" id="3.40.50.720">
    <property type="entry name" value="NAD(P)-binding Rossmann-like Domain"/>
    <property type="match status" value="1"/>
</dbReference>
<dbReference type="EMBL" id="KK115759">
    <property type="protein sequence ID" value="KFM65937.1"/>
    <property type="molecule type" value="Genomic_DNA"/>
</dbReference>
<dbReference type="SUPFAM" id="SSF50129">
    <property type="entry name" value="GroES-like"/>
    <property type="match status" value="1"/>
</dbReference>
<dbReference type="STRING" id="407821.A0A087TLE8"/>
<dbReference type="SUPFAM" id="SSF51735">
    <property type="entry name" value="NAD(P)-binding Rossmann-fold domains"/>
    <property type="match status" value="1"/>
</dbReference>
<evidence type="ECO:0000313" key="2">
    <source>
        <dbReference type="EMBL" id="KFM65937.1"/>
    </source>
</evidence>
<protein>
    <submittedName>
        <fullName evidence="2">Quinone oxidoreductase-like protein 2</fullName>
    </submittedName>
</protein>
<dbReference type="PANTHER" id="PTHR43677">
    <property type="entry name" value="SHORT-CHAIN DEHYDROGENASE/REDUCTASE"/>
    <property type="match status" value="1"/>
</dbReference>
<dbReference type="GO" id="GO:0016491">
    <property type="term" value="F:oxidoreductase activity"/>
    <property type="evidence" value="ECO:0007669"/>
    <property type="project" value="InterPro"/>
</dbReference>
<dbReference type="InterPro" id="IPR020843">
    <property type="entry name" value="ER"/>
</dbReference>
<dbReference type="InterPro" id="IPR013154">
    <property type="entry name" value="ADH-like_N"/>
</dbReference>
<dbReference type="Gene3D" id="3.90.180.10">
    <property type="entry name" value="Medium-chain alcohol dehydrogenases, catalytic domain"/>
    <property type="match status" value="1"/>
</dbReference>
<name>A0A087TLE8_STEMI</name>
<evidence type="ECO:0000313" key="3">
    <source>
        <dbReference type="Proteomes" id="UP000054359"/>
    </source>
</evidence>
<dbReference type="Pfam" id="PF08240">
    <property type="entry name" value="ADH_N"/>
    <property type="match status" value="1"/>
</dbReference>
<organism evidence="2 3">
    <name type="scientific">Stegodyphus mimosarum</name>
    <name type="common">African social velvet spider</name>
    <dbReference type="NCBI Taxonomy" id="407821"/>
    <lineage>
        <taxon>Eukaryota</taxon>
        <taxon>Metazoa</taxon>
        <taxon>Ecdysozoa</taxon>
        <taxon>Arthropoda</taxon>
        <taxon>Chelicerata</taxon>
        <taxon>Arachnida</taxon>
        <taxon>Araneae</taxon>
        <taxon>Araneomorphae</taxon>
        <taxon>Entelegynae</taxon>
        <taxon>Eresoidea</taxon>
        <taxon>Eresidae</taxon>
        <taxon>Stegodyphus</taxon>
    </lineage>
</organism>
<dbReference type="PANTHER" id="PTHR43677:SF4">
    <property type="entry name" value="QUINONE OXIDOREDUCTASE-LIKE PROTEIN 2"/>
    <property type="match status" value="1"/>
</dbReference>
<dbReference type="InterPro" id="IPR051397">
    <property type="entry name" value="Zn-ADH-like_protein"/>
</dbReference>
<dbReference type="CDD" id="cd08241">
    <property type="entry name" value="QOR1"/>
    <property type="match status" value="1"/>
</dbReference>
<dbReference type="InterPro" id="IPR011032">
    <property type="entry name" value="GroES-like_sf"/>
</dbReference>
<feature type="non-terminal residue" evidence="2">
    <location>
        <position position="396"/>
    </location>
</feature>
<reference evidence="2 3" key="1">
    <citation type="submission" date="2013-11" db="EMBL/GenBank/DDBJ databases">
        <title>Genome sequencing of Stegodyphus mimosarum.</title>
        <authorList>
            <person name="Bechsgaard J."/>
        </authorList>
    </citation>
    <scope>NUCLEOTIDE SEQUENCE [LARGE SCALE GENOMIC DNA]</scope>
</reference>
<proteinExistence type="predicted"/>
<dbReference type="GO" id="GO:0005739">
    <property type="term" value="C:mitochondrion"/>
    <property type="evidence" value="ECO:0007669"/>
    <property type="project" value="TreeGrafter"/>
</dbReference>
<dbReference type="Pfam" id="PF00107">
    <property type="entry name" value="ADH_zinc_N"/>
    <property type="match status" value="1"/>
</dbReference>
<dbReference type="SMART" id="SM00829">
    <property type="entry name" value="PKS_ER"/>
    <property type="match status" value="1"/>
</dbReference>
<keyword evidence="3" id="KW-1185">Reference proteome</keyword>
<feature type="domain" description="Enoyl reductase (ER)" evidence="1">
    <location>
        <begin position="80"/>
        <end position="393"/>
    </location>
</feature>
<gene>
    <name evidence="2" type="ORF">X975_11274</name>
</gene>